<dbReference type="Proteomes" id="UP001228636">
    <property type="component" value="Unassembled WGS sequence"/>
</dbReference>
<sequence length="222" mass="25417">MKQIIYLLLSVILFSCGNNKKETVSTLQETPKLSIPVKHISVEDVKTIYEPEIEDWQELKTVSSFLKKFEKVSPNEALSNALELRDLVISLKDSVKPEIFDTPPFETRINVLHNEVLRLADLTFIPAITSEEVNLQVDKTIAAFSTVNSKINSILAKKRFEEEIDIDFGFIGIDSTQMDSISKKSINLKRLERDSISKERNELKRKDFKGVSPENQDFLKKE</sequence>
<accession>A0AAJ1QX10</accession>
<evidence type="ECO:0000313" key="2">
    <source>
        <dbReference type="Proteomes" id="UP001228636"/>
    </source>
</evidence>
<dbReference type="RefSeq" id="WP_261972515.1">
    <property type="nucleotide sequence ID" value="NZ_CP103460.1"/>
</dbReference>
<comment type="caution">
    <text evidence="1">The sequence shown here is derived from an EMBL/GenBank/DDBJ whole genome shotgun (WGS) entry which is preliminary data.</text>
</comment>
<evidence type="ECO:0008006" key="3">
    <source>
        <dbReference type="Google" id="ProtNLM"/>
    </source>
</evidence>
<gene>
    <name evidence="1" type="ORF">QWY81_09310</name>
</gene>
<dbReference type="PROSITE" id="PS51257">
    <property type="entry name" value="PROKAR_LIPOPROTEIN"/>
    <property type="match status" value="1"/>
</dbReference>
<protein>
    <recommendedName>
        <fullName evidence="3">Lipoprotein</fullName>
    </recommendedName>
</protein>
<reference evidence="1 2" key="1">
    <citation type="journal article" date="2014" name="Int. J. Syst. Evol. Microbiol.">
        <title>Complete genome sequence of Corynebacterium casei LMG S-19264T (=DSM 44701T), isolated from a smear-ripened cheese.</title>
        <authorList>
            <consortium name="US DOE Joint Genome Institute (JGI-PGF)"/>
            <person name="Walter F."/>
            <person name="Albersmeier A."/>
            <person name="Kalinowski J."/>
            <person name="Ruckert C."/>
        </authorList>
    </citation>
    <scope>NUCLEOTIDE SEQUENCE [LARGE SCALE GENOMIC DNA]</scope>
    <source>
        <strain evidence="1 2">CECT 8670</strain>
    </source>
</reference>
<name>A0AAJ1QX10_9FLAO</name>
<evidence type="ECO:0000313" key="1">
    <source>
        <dbReference type="EMBL" id="MDN3619650.1"/>
    </source>
</evidence>
<proteinExistence type="predicted"/>
<dbReference type="EMBL" id="JAUFQH010000008">
    <property type="protein sequence ID" value="MDN3619650.1"/>
    <property type="molecule type" value="Genomic_DNA"/>
</dbReference>
<organism evidence="1 2">
    <name type="scientific">Polaribacter sejongensis</name>
    <dbReference type="NCBI Taxonomy" id="985043"/>
    <lineage>
        <taxon>Bacteria</taxon>
        <taxon>Pseudomonadati</taxon>
        <taxon>Bacteroidota</taxon>
        <taxon>Flavobacteriia</taxon>
        <taxon>Flavobacteriales</taxon>
        <taxon>Flavobacteriaceae</taxon>
    </lineage>
</organism>
<dbReference type="AlphaFoldDB" id="A0AAJ1QX10"/>